<name>A0A0R3RNV8_9BILA</name>
<dbReference type="AlphaFoldDB" id="A0A0R3RNV8"/>
<organism evidence="1 2">
    <name type="scientific">Elaeophora elaphi</name>
    <dbReference type="NCBI Taxonomy" id="1147741"/>
    <lineage>
        <taxon>Eukaryota</taxon>
        <taxon>Metazoa</taxon>
        <taxon>Ecdysozoa</taxon>
        <taxon>Nematoda</taxon>
        <taxon>Chromadorea</taxon>
        <taxon>Rhabditida</taxon>
        <taxon>Spirurina</taxon>
        <taxon>Spiruromorpha</taxon>
        <taxon>Filarioidea</taxon>
        <taxon>Onchocercidae</taxon>
        <taxon>Elaeophora</taxon>
    </lineage>
</organism>
<protein>
    <submittedName>
        <fullName evidence="2">Site-specific DNA-methyltransferase (adenine-specific)</fullName>
    </submittedName>
</protein>
<accession>A0A0R3RNV8</accession>
<sequence>MKRPKLLISTKINYLINWSKTEIGYIFHDTFDGDIRAVESDLRQVDGFCDSVLISPPLCFDKYRSSLRRTSSFNSYPFAFGERQPKEISIYDHSV</sequence>
<proteinExistence type="predicted"/>
<evidence type="ECO:0000313" key="1">
    <source>
        <dbReference type="Proteomes" id="UP000050640"/>
    </source>
</evidence>
<dbReference type="Proteomes" id="UP000050640">
    <property type="component" value="Unplaced"/>
</dbReference>
<dbReference type="WBParaSite" id="EEL_0000316901-mRNA-1">
    <property type="protein sequence ID" value="EEL_0000316901-mRNA-1"/>
    <property type="gene ID" value="EEL_0000316901"/>
</dbReference>
<keyword evidence="1" id="KW-1185">Reference proteome</keyword>
<evidence type="ECO:0000313" key="2">
    <source>
        <dbReference type="WBParaSite" id="EEL_0000316901-mRNA-1"/>
    </source>
</evidence>
<reference evidence="2" key="1">
    <citation type="submission" date="2017-02" db="UniProtKB">
        <authorList>
            <consortium name="WormBaseParasite"/>
        </authorList>
    </citation>
    <scope>IDENTIFICATION</scope>
</reference>